<evidence type="ECO:0000256" key="1">
    <source>
        <dbReference type="SAM" id="MobiDB-lite"/>
    </source>
</evidence>
<proteinExistence type="predicted"/>
<reference evidence="3" key="1">
    <citation type="journal article" date="2019" name="Int. J. Syst. Evol. Microbiol.">
        <title>The Global Catalogue of Microorganisms (GCM) 10K type strain sequencing project: providing services to taxonomists for standard genome sequencing and annotation.</title>
        <authorList>
            <consortium name="The Broad Institute Genomics Platform"/>
            <consortium name="The Broad Institute Genome Sequencing Center for Infectious Disease"/>
            <person name="Wu L."/>
            <person name="Ma J."/>
        </authorList>
    </citation>
    <scope>NUCLEOTIDE SEQUENCE [LARGE SCALE GENOMIC DNA]</scope>
    <source>
        <strain evidence="3">JCM 16904</strain>
    </source>
</reference>
<dbReference type="Proteomes" id="UP001500902">
    <property type="component" value="Unassembled WGS sequence"/>
</dbReference>
<organism evidence="2 3">
    <name type="scientific">Nonomuraea antimicrobica</name>
    <dbReference type="NCBI Taxonomy" id="561173"/>
    <lineage>
        <taxon>Bacteria</taxon>
        <taxon>Bacillati</taxon>
        <taxon>Actinomycetota</taxon>
        <taxon>Actinomycetes</taxon>
        <taxon>Streptosporangiales</taxon>
        <taxon>Streptosporangiaceae</taxon>
        <taxon>Nonomuraea</taxon>
    </lineage>
</organism>
<comment type="caution">
    <text evidence="2">The sequence shown here is derived from an EMBL/GenBank/DDBJ whole genome shotgun (WGS) entry which is preliminary data.</text>
</comment>
<protein>
    <submittedName>
        <fullName evidence="2">Uncharacterized protein</fullName>
    </submittedName>
</protein>
<accession>A0ABP7C9D4</accession>
<dbReference type="EMBL" id="BAAAZP010000098">
    <property type="protein sequence ID" value="GAA3681793.1"/>
    <property type="molecule type" value="Genomic_DNA"/>
</dbReference>
<evidence type="ECO:0000313" key="2">
    <source>
        <dbReference type="EMBL" id="GAA3681793.1"/>
    </source>
</evidence>
<name>A0ABP7C9D4_9ACTN</name>
<keyword evidence="3" id="KW-1185">Reference proteome</keyword>
<gene>
    <name evidence="2" type="ORF">GCM10022224_052570</name>
</gene>
<feature type="region of interest" description="Disordered" evidence="1">
    <location>
        <begin position="16"/>
        <end position="45"/>
    </location>
</feature>
<evidence type="ECO:0000313" key="3">
    <source>
        <dbReference type="Proteomes" id="UP001500902"/>
    </source>
</evidence>
<sequence>MWFCFMLRFPLDDVPGRDDARATGRPGDHLPRLHDREPGATTGALPISARSPALVLSLWSPYAEVTGRP</sequence>
<feature type="compositionally biased region" description="Basic and acidic residues" evidence="1">
    <location>
        <begin position="16"/>
        <end position="38"/>
    </location>
</feature>